<dbReference type="InterPro" id="IPR007094">
    <property type="entry name" value="RNA-dir_pol_PSvirus"/>
</dbReference>
<evidence type="ECO:0000313" key="9">
    <source>
        <dbReference type="EMBL" id="QTJ63608.1"/>
    </source>
</evidence>
<proteinExistence type="predicted"/>
<dbReference type="InterPro" id="IPR043502">
    <property type="entry name" value="DNA/RNA_pol_sf"/>
</dbReference>
<evidence type="ECO:0000256" key="3">
    <source>
        <dbReference type="ARBA" id="ARBA00022679"/>
    </source>
</evidence>
<accession>A0A8A6RT15</accession>
<dbReference type="EC" id="2.7.7.48" evidence="1 7"/>
<dbReference type="Pfam" id="PF00998">
    <property type="entry name" value="RdRP_3"/>
    <property type="match status" value="1"/>
</dbReference>
<evidence type="ECO:0000256" key="4">
    <source>
        <dbReference type="ARBA" id="ARBA00022695"/>
    </source>
</evidence>
<dbReference type="GO" id="GO:0003968">
    <property type="term" value="F:RNA-directed RNA polymerase activity"/>
    <property type="evidence" value="ECO:0007669"/>
    <property type="project" value="UniProtKB-KW"/>
</dbReference>
<keyword evidence="2 7" id="KW-0696">RNA-directed RNA polymerase</keyword>
<dbReference type="GO" id="GO:0000166">
    <property type="term" value="F:nucleotide binding"/>
    <property type="evidence" value="ECO:0007669"/>
    <property type="project" value="UniProtKB-KW"/>
</dbReference>
<reference evidence="9" key="2">
    <citation type="journal article" date="2021" name="Virus Evol.">
        <title>Viromics of extant insect orders unveil the evolution of the flavi-like superfamily.</title>
        <authorList>
            <person name="Sofia P."/>
            <person name="Simon K."/>
            <person name="Florian Z."/>
            <person name="Alexander D."/>
            <person name="Malte P."/>
            <person name="Shanlin L."/>
            <person name="Xin Z."/>
            <person name="Christian D."/>
            <person name="Bernhard M."/>
            <person name="Sandra J."/>
        </authorList>
    </citation>
    <scope>NUCLEOTIDE SEQUENCE</scope>
    <source>
        <strain evidence="9">OKIAV398</strain>
    </source>
</reference>
<evidence type="ECO:0000259" key="8">
    <source>
        <dbReference type="PROSITE" id="PS50507"/>
    </source>
</evidence>
<name>A0A8A6RT15_9TOMB</name>
<sequence length="384" mass="45269">MVQSTRRQMYHRYCDDLESGCRVRSYIQPFTKIEKMTTAKYKPPRMIQARHVTFNIEYGKYIKPLEEQITKVGRFKHNFGKGNYDEIAKRITKLKRHYKYFTELDHDSFDAHVTMELLKLTHTFYQSCYMHNKELRHLSKKTYFNNCISREGDRYKVKATRMSGDVDTSLGNSLINYAILKELLHQLSISGDVIVNGDDSIIFTNEPIDNKKALAILRKMNMETKLSNSSCDIHKIEFCRTKYVIRDDGTPTMMMNPQRITEMYGMTNSNVDYMQYLIEVATCNAYINSNTPYGIHWARAFNITIDKTKMPVFKVLDRSIIRLVERELSSPVSGTDITQSMYVAWHDLDKYITMIYKFIHFRIPKINFDIHINHDTKKLVVVKW</sequence>
<dbReference type="EMBL" id="MW208784">
    <property type="protein sequence ID" value="QTJ63608.1"/>
    <property type="molecule type" value="Genomic_RNA"/>
</dbReference>
<keyword evidence="4 7" id="KW-0548">Nucleotidyltransferase</keyword>
<dbReference type="InterPro" id="IPR002166">
    <property type="entry name" value="RNA_pol_HCV"/>
</dbReference>
<keyword evidence="3 7" id="KW-0808">Transferase</keyword>
<keyword evidence="6 7" id="KW-0693">Viral RNA replication</keyword>
<evidence type="ECO:0000256" key="5">
    <source>
        <dbReference type="ARBA" id="ARBA00022741"/>
    </source>
</evidence>
<evidence type="ECO:0000256" key="7">
    <source>
        <dbReference type="RuleBase" id="RU363062"/>
    </source>
</evidence>
<dbReference type="GO" id="GO:0039694">
    <property type="term" value="P:viral RNA genome replication"/>
    <property type="evidence" value="ECO:0007669"/>
    <property type="project" value="InterPro"/>
</dbReference>
<dbReference type="SUPFAM" id="SSF56672">
    <property type="entry name" value="DNA/RNA polymerases"/>
    <property type="match status" value="1"/>
</dbReference>
<dbReference type="InterPro" id="IPR043128">
    <property type="entry name" value="Rev_trsase/Diguanyl_cyclase"/>
</dbReference>
<dbReference type="PROSITE" id="PS50507">
    <property type="entry name" value="RDRP_SSRNA_POS"/>
    <property type="match status" value="1"/>
</dbReference>
<evidence type="ECO:0000256" key="1">
    <source>
        <dbReference type="ARBA" id="ARBA00012494"/>
    </source>
</evidence>
<organism evidence="9">
    <name type="scientific">Megalopteran tombus-related virus</name>
    <dbReference type="NCBI Taxonomy" id="2822556"/>
    <lineage>
        <taxon>Viruses</taxon>
        <taxon>Riboviria</taxon>
        <taxon>Orthornavirae</taxon>
        <taxon>Kitrinoviricota</taxon>
        <taxon>Tolucaviricetes</taxon>
        <taxon>Tolivirales</taxon>
        <taxon>Tombusviridae</taxon>
    </lineage>
</organism>
<keyword evidence="5 7" id="KW-0547">Nucleotide-binding</keyword>
<reference evidence="9" key="1">
    <citation type="submission" date="2020-11" db="EMBL/GenBank/DDBJ databases">
        <authorList>
            <person name="Paraskevopoulou S."/>
            <person name="Kaefer S."/>
            <person name="Zirkel F."/>
            <person name="Donath A."/>
            <person name="Petersen M."/>
            <person name="Liu S."/>
            <person name="Zhou X."/>
            <person name="Drosten C."/>
            <person name="Misof B."/>
            <person name="Junglen S."/>
        </authorList>
    </citation>
    <scope>NUCLEOTIDE SEQUENCE</scope>
    <source>
        <strain evidence="9">OKIAV398</strain>
    </source>
</reference>
<protein>
    <recommendedName>
        <fullName evidence="1 7">RNA-directed RNA polymerase</fullName>
        <ecNumber evidence="1 7">2.7.7.48</ecNumber>
    </recommendedName>
</protein>
<comment type="catalytic activity">
    <reaction evidence="7">
        <text>RNA(n) + a ribonucleoside 5'-triphosphate = RNA(n+1) + diphosphate</text>
        <dbReference type="Rhea" id="RHEA:21248"/>
        <dbReference type="Rhea" id="RHEA-COMP:14527"/>
        <dbReference type="Rhea" id="RHEA-COMP:17342"/>
        <dbReference type="ChEBI" id="CHEBI:33019"/>
        <dbReference type="ChEBI" id="CHEBI:61557"/>
        <dbReference type="ChEBI" id="CHEBI:140395"/>
        <dbReference type="EC" id="2.7.7.48"/>
    </reaction>
</comment>
<evidence type="ECO:0000256" key="2">
    <source>
        <dbReference type="ARBA" id="ARBA00022484"/>
    </source>
</evidence>
<dbReference type="Gene3D" id="3.30.70.270">
    <property type="match status" value="1"/>
</dbReference>
<dbReference type="GO" id="GO:0003723">
    <property type="term" value="F:RNA binding"/>
    <property type="evidence" value="ECO:0007669"/>
    <property type="project" value="InterPro"/>
</dbReference>
<evidence type="ECO:0000256" key="6">
    <source>
        <dbReference type="ARBA" id="ARBA00022953"/>
    </source>
</evidence>
<feature type="domain" description="RdRp catalytic" evidence="8">
    <location>
        <begin position="99"/>
        <end position="212"/>
    </location>
</feature>